<dbReference type="EMBL" id="JAEMWU010000002">
    <property type="protein sequence ID" value="MBN8206826.1"/>
    <property type="molecule type" value="Genomic_DNA"/>
</dbReference>
<proteinExistence type="predicted"/>
<evidence type="ECO:0000313" key="3">
    <source>
        <dbReference type="Proteomes" id="UP000664385"/>
    </source>
</evidence>
<reference evidence="2" key="1">
    <citation type="submission" date="2020-12" db="EMBL/GenBank/DDBJ databases">
        <title>PHA producing bacteria isolated from mangrove.</title>
        <authorList>
            <person name="Zheng W."/>
            <person name="Yu S."/>
            <person name="Huang Y."/>
        </authorList>
    </citation>
    <scope>NUCLEOTIDE SEQUENCE</scope>
    <source>
        <strain evidence="2">GN8-5</strain>
    </source>
</reference>
<name>A0A939IVU9_9MICO</name>
<dbReference type="AlphaFoldDB" id="A0A939IVU9"/>
<accession>A0A939IVU9</accession>
<feature type="region of interest" description="Disordered" evidence="1">
    <location>
        <begin position="1"/>
        <end position="59"/>
    </location>
</feature>
<feature type="compositionally biased region" description="Basic and acidic residues" evidence="1">
    <location>
        <begin position="47"/>
        <end position="59"/>
    </location>
</feature>
<organism evidence="2 3">
    <name type="scientific">Microbacterium esteraromaticum</name>
    <dbReference type="NCBI Taxonomy" id="57043"/>
    <lineage>
        <taxon>Bacteria</taxon>
        <taxon>Bacillati</taxon>
        <taxon>Actinomycetota</taxon>
        <taxon>Actinomycetes</taxon>
        <taxon>Micrococcales</taxon>
        <taxon>Microbacteriaceae</taxon>
        <taxon>Microbacterium</taxon>
    </lineage>
</organism>
<evidence type="ECO:0000313" key="2">
    <source>
        <dbReference type="EMBL" id="MBN8206826.1"/>
    </source>
</evidence>
<gene>
    <name evidence="2" type="ORF">JF543_12775</name>
</gene>
<dbReference type="RefSeq" id="WP_179410230.1">
    <property type="nucleotide sequence ID" value="NZ_CP063379.1"/>
</dbReference>
<evidence type="ECO:0000256" key="1">
    <source>
        <dbReference type="SAM" id="MobiDB-lite"/>
    </source>
</evidence>
<comment type="caution">
    <text evidence="2">The sequence shown here is derived from an EMBL/GenBank/DDBJ whole genome shotgun (WGS) entry which is preliminary data.</text>
</comment>
<protein>
    <submittedName>
        <fullName evidence="2">Uncharacterized protein</fullName>
    </submittedName>
</protein>
<dbReference type="Proteomes" id="UP000664385">
    <property type="component" value="Unassembled WGS sequence"/>
</dbReference>
<sequence length="59" mass="6435">MTDQPRQRIVRVAGARRAKLTAVEGATSEPHTPSERTAAPKGASGPNDERMLRDVPPHY</sequence>